<dbReference type="OrthoDB" id="65991at2157"/>
<keyword evidence="3" id="KW-1185">Reference proteome</keyword>
<keyword evidence="1" id="KW-0812">Transmembrane</keyword>
<dbReference type="KEGG" id="mvu:Metvu_0134"/>
<dbReference type="AlphaFoldDB" id="C9REK0"/>
<evidence type="ECO:0000313" key="3">
    <source>
        <dbReference type="Proteomes" id="UP000002063"/>
    </source>
</evidence>
<dbReference type="STRING" id="579137.Metvu_0134"/>
<accession>C9REK0</accession>
<dbReference type="eggNOG" id="arCOG03421">
    <property type="taxonomic scope" value="Archaea"/>
</dbReference>
<organism evidence="2 3">
    <name type="scientific">Methanocaldococcus vulcanius (strain ATCC 700851 / DSM 12094 / M7)</name>
    <name type="common">Methanococcus vulcanius</name>
    <dbReference type="NCBI Taxonomy" id="579137"/>
    <lineage>
        <taxon>Archaea</taxon>
        <taxon>Methanobacteriati</taxon>
        <taxon>Methanobacteriota</taxon>
        <taxon>Methanomada group</taxon>
        <taxon>Methanococci</taxon>
        <taxon>Methanococcales</taxon>
        <taxon>Methanocaldococcaceae</taxon>
        <taxon>Methanocaldococcus</taxon>
    </lineage>
</organism>
<protein>
    <submittedName>
        <fullName evidence="2">Uncharacterized protein</fullName>
    </submittedName>
</protein>
<sequence>MVDTSKIKALKEKSKKTTRSGSLKFVLIVLIIMTVGALAFITYNELSKITLQKNAELENQKKLAIQSINQMFSKYPNDPQKLIYINEIQNAKSIDEINKILEDAKRYIAFKDYKNEAINQIKSIYGSYYSLSLYAQELVHKISMAQSPQEIENILKNADIQNDIRNIIEKQIDYALASGDKYYYVEINGKSMFMTRSDILKYRNIWTLPELKSLKITPVSELNKLAIEISAKQCGKLPHKGDIISIYNKNGSFVSYGIVESSYVIVSSISYSESKSTSDNVNKLGETYSSSSSSSVSYSLNNIPGILHATVIDKLDYSKIEKMFGDYGIKLNRIEDSTQIFDGNVNYFLIISVPNDKVPDLVKLNSKDIIIAIKSSE</sequence>
<dbReference type="HOGENOM" id="CLU_732836_0_0_2"/>
<dbReference type="EMBL" id="CP001787">
    <property type="protein sequence ID" value="ACX72002.1"/>
    <property type="molecule type" value="Genomic_DNA"/>
</dbReference>
<dbReference type="Pfam" id="PF04415">
    <property type="entry name" value="DUF515"/>
    <property type="match status" value="1"/>
</dbReference>
<name>C9REK0_METVM</name>
<dbReference type="Gene3D" id="1.20.120.1850">
    <property type="entry name" value="Ebh helix bundles repeating unit (S and A modules)"/>
    <property type="match status" value="1"/>
</dbReference>
<feature type="transmembrane region" description="Helical" evidence="1">
    <location>
        <begin position="21"/>
        <end position="43"/>
    </location>
</feature>
<dbReference type="GeneID" id="8512460"/>
<dbReference type="InterPro" id="IPR007509">
    <property type="entry name" value="DUF515"/>
</dbReference>
<evidence type="ECO:0000256" key="1">
    <source>
        <dbReference type="SAM" id="Phobius"/>
    </source>
</evidence>
<proteinExistence type="predicted"/>
<keyword evidence="1" id="KW-0472">Membrane</keyword>
<reference evidence="2" key="1">
    <citation type="submission" date="2009-10" db="EMBL/GenBank/DDBJ databases">
        <title>Complete sequence of chromosome of Methanocaldococcus vulcanius M7.</title>
        <authorList>
            <consortium name="US DOE Joint Genome Institute"/>
            <person name="Lucas S."/>
            <person name="Copeland A."/>
            <person name="Lapidus A."/>
            <person name="Glavina del Rio T."/>
            <person name="Dalin E."/>
            <person name="Tice H."/>
            <person name="Bruce D."/>
            <person name="Goodwin L."/>
            <person name="Pitluck S."/>
            <person name="Lcollab F.I."/>
            <person name="Brettin T."/>
            <person name="Detter J.C."/>
            <person name="Han C."/>
            <person name="Tapia R."/>
            <person name="Kuske C.R."/>
            <person name="Schmutz J."/>
            <person name="Larimer F."/>
            <person name="Land M."/>
            <person name="Hauser L."/>
            <person name="Kyrpides N."/>
            <person name="Ovchinikova G."/>
            <person name="Sieprawska-Lupa M."/>
            <person name="Whitman W.B."/>
            <person name="Woyke T."/>
        </authorList>
    </citation>
    <scope>NUCLEOTIDE SEQUENCE [LARGE SCALE GENOMIC DNA]</scope>
    <source>
        <strain evidence="2">M7</strain>
    </source>
</reference>
<dbReference type="RefSeq" id="WP_012819548.1">
    <property type="nucleotide sequence ID" value="NC_013407.1"/>
</dbReference>
<gene>
    <name evidence="2" type="ordered locus">Metvu_0134</name>
</gene>
<evidence type="ECO:0000313" key="2">
    <source>
        <dbReference type="EMBL" id="ACX72002.1"/>
    </source>
</evidence>
<dbReference type="Proteomes" id="UP000002063">
    <property type="component" value="Chromosome"/>
</dbReference>
<keyword evidence="1" id="KW-1133">Transmembrane helix</keyword>